<protein>
    <submittedName>
        <fullName evidence="3">Uncharacterized protein</fullName>
    </submittedName>
</protein>
<evidence type="ECO:0000256" key="2">
    <source>
        <dbReference type="SAM" id="SignalP"/>
    </source>
</evidence>
<proteinExistence type="predicted"/>
<reference evidence="3 4" key="1">
    <citation type="journal article" date="2018" name="PLoS ONE">
        <title>The draft genome of Kipferlia bialata reveals reductive genome evolution in fornicate parasites.</title>
        <authorList>
            <person name="Tanifuji G."/>
            <person name="Takabayashi S."/>
            <person name="Kume K."/>
            <person name="Takagi M."/>
            <person name="Nakayama T."/>
            <person name="Kamikawa R."/>
            <person name="Inagaki Y."/>
            <person name="Hashimoto T."/>
        </authorList>
    </citation>
    <scope>NUCLEOTIDE SEQUENCE [LARGE SCALE GENOMIC DNA]</scope>
    <source>
        <strain evidence="3">NY0173</strain>
    </source>
</reference>
<sequence>MKQYIVYCCCICLCILSLQRGEPELCLQCGRDTLVLVEMSDGTSQCPRCFRTGFLSPPGANPSKPGQAVPLSLSGAECSVRTPEGDVVDISDLIGGEEALDTTPTDAPAASSTKDDAPIKGAGGAVSERERVRSVQEMADTYARQTQTEGLLSLLSLLSPALSSAHVSMPHTVHGGDRVPMEVEVVPRDGLGRSVRIGTDAICKECTLTLSCISDDECMPPTPLPLSLSASGDRLVTSFGTLEAEGGVSTGTGEDVCVPPGVYGLRLYWRGMVHTESVTVRPKEEERERVVYVDRVKVLDPSVVVEVPATESVESVESVEAPSPVTEEAVVEETVPTLEAVSVSPSPSPAPSPIEEEREEVEEPAPIAAAPAPSKPLLSLSVPPFAVVDRDVDITVTRERGDASNMVGQLTVRVGEVADGAGEGVALEALACVTEGTTDTVRYSFTSKTPGDYVVSVQGATLGVDTVQRRVLVRPFLFADGTASVSLSASLSTPPLSPFPSVGRVAAKLSVSGCARIGYEVEGETDASRVVLVGEGEHTMLYDGGRGRAALRGPSGQYVIPPCKLVGSVRPVVQAGEAEGKVVIV</sequence>
<dbReference type="EMBL" id="BDIP01000306">
    <property type="protein sequence ID" value="GIQ81096.1"/>
    <property type="molecule type" value="Genomic_DNA"/>
</dbReference>
<gene>
    <name evidence="3" type="ORF">KIPB_002001</name>
</gene>
<accession>A0A9K3CR54</accession>
<keyword evidence="2" id="KW-0732">Signal</keyword>
<feature type="region of interest" description="Disordered" evidence="1">
    <location>
        <begin position="98"/>
        <end position="127"/>
    </location>
</feature>
<feature type="compositionally biased region" description="Low complexity" evidence="1">
    <location>
        <begin position="364"/>
        <end position="373"/>
    </location>
</feature>
<keyword evidence="4" id="KW-1185">Reference proteome</keyword>
<feature type="compositionally biased region" description="Low complexity" evidence="1">
    <location>
        <begin position="101"/>
        <end position="112"/>
    </location>
</feature>
<evidence type="ECO:0000256" key="1">
    <source>
        <dbReference type="SAM" id="MobiDB-lite"/>
    </source>
</evidence>
<evidence type="ECO:0000313" key="3">
    <source>
        <dbReference type="EMBL" id="GIQ81096.1"/>
    </source>
</evidence>
<comment type="caution">
    <text evidence="3">The sequence shown here is derived from an EMBL/GenBank/DDBJ whole genome shotgun (WGS) entry which is preliminary data.</text>
</comment>
<feature type="chain" id="PRO_5039952875" evidence="2">
    <location>
        <begin position="22"/>
        <end position="585"/>
    </location>
</feature>
<dbReference type="Proteomes" id="UP000265618">
    <property type="component" value="Unassembled WGS sequence"/>
</dbReference>
<feature type="signal peptide" evidence="2">
    <location>
        <begin position="1"/>
        <end position="21"/>
    </location>
</feature>
<organism evidence="3 4">
    <name type="scientific">Kipferlia bialata</name>
    <dbReference type="NCBI Taxonomy" id="797122"/>
    <lineage>
        <taxon>Eukaryota</taxon>
        <taxon>Metamonada</taxon>
        <taxon>Carpediemonas-like organisms</taxon>
        <taxon>Kipferlia</taxon>
    </lineage>
</organism>
<dbReference type="AlphaFoldDB" id="A0A9K3CR54"/>
<name>A0A9K3CR54_9EUKA</name>
<evidence type="ECO:0000313" key="4">
    <source>
        <dbReference type="Proteomes" id="UP000265618"/>
    </source>
</evidence>
<feature type="compositionally biased region" description="Acidic residues" evidence="1">
    <location>
        <begin position="354"/>
        <end position="363"/>
    </location>
</feature>
<feature type="region of interest" description="Disordered" evidence="1">
    <location>
        <begin position="337"/>
        <end position="373"/>
    </location>
</feature>